<dbReference type="InterPro" id="IPR004263">
    <property type="entry name" value="Exostosin"/>
</dbReference>
<evidence type="ECO:0000256" key="4">
    <source>
        <dbReference type="ARBA" id="ARBA00023136"/>
    </source>
</evidence>
<dbReference type="Pfam" id="PF09258">
    <property type="entry name" value="Glyco_transf_64"/>
    <property type="match status" value="1"/>
</dbReference>
<dbReference type="InterPro" id="IPR029044">
    <property type="entry name" value="Nucleotide-diphossugar_trans"/>
</dbReference>
<feature type="coiled-coil region" evidence="6">
    <location>
        <begin position="1"/>
        <end position="35"/>
    </location>
</feature>
<sequence length="178" mass="20052">IEVLQQQKDNLEKDIKTTKLTLDQLKLEKDELDQRYVPLLKAPKMVLLGGESAKSIPPPASSKSWSSYGFRPINKGVGGSGKEFSESLGGNVQREQFTIVMLTYERETVLISALQRLKGLPYLNKVIVVWNNPVPPPPGLRWPEIHVPIHGMERRKGENCWFSRKIPCLGCKVKCMAV</sequence>
<comment type="similarity">
    <text evidence="2">Belongs to the glycosyltransferase 47 family.</text>
</comment>
<evidence type="ECO:0000313" key="8">
    <source>
        <dbReference type="EMBL" id="KAJ8322301.1"/>
    </source>
</evidence>
<keyword evidence="4" id="KW-0472">Membrane</keyword>
<gene>
    <name evidence="8" type="ORF">KUTeg_000772</name>
</gene>
<evidence type="ECO:0000256" key="6">
    <source>
        <dbReference type="SAM" id="Coils"/>
    </source>
</evidence>
<evidence type="ECO:0000256" key="2">
    <source>
        <dbReference type="ARBA" id="ARBA00010271"/>
    </source>
</evidence>
<keyword evidence="6" id="KW-0175">Coiled coil</keyword>
<evidence type="ECO:0000256" key="5">
    <source>
        <dbReference type="ARBA" id="ARBA00023157"/>
    </source>
</evidence>
<dbReference type="InterPro" id="IPR015338">
    <property type="entry name" value="GT64_dom"/>
</dbReference>
<keyword evidence="3" id="KW-0808">Transferase</keyword>
<dbReference type="Proteomes" id="UP001217089">
    <property type="component" value="Unassembled WGS sequence"/>
</dbReference>
<evidence type="ECO:0000313" key="9">
    <source>
        <dbReference type="Proteomes" id="UP001217089"/>
    </source>
</evidence>
<dbReference type="Gene3D" id="3.90.550.10">
    <property type="entry name" value="Spore Coat Polysaccharide Biosynthesis Protein SpsA, Chain A"/>
    <property type="match status" value="1"/>
</dbReference>
<accession>A0ABQ9G1M6</accession>
<name>A0ABQ9G1M6_TEGGR</name>
<dbReference type="PANTHER" id="PTHR48261">
    <property type="entry name" value="ACETYLGLUCOSAMINYLTRANSFERASE"/>
    <property type="match status" value="1"/>
</dbReference>
<reference evidence="8 9" key="1">
    <citation type="submission" date="2022-12" db="EMBL/GenBank/DDBJ databases">
        <title>Chromosome-level genome of Tegillarca granosa.</title>
        <authorList>
            <person name="Kim J."/>
        </authorList>
    </citation>
    <scope>NUCLEOTIDE SEQUENCE [LARGE SCALE GENOMIC DNA]</scope>
    <source>
        <strain evidence="8">Teg-2019</strain>
        <tissue evidence="8">Adductor muscle</tissue>
    </source>
</reference>
<feature type="domain" description="Glycosyl transferase 64" evidence="7">
    <location>
        <begin position="97"/>
        <end position="155"/>
    </location>
</feature>
<keyword evidence="5" id="KW-1015">Disulfide bond</keyword>
<dbReference type="PANTHER" id="PTHR48261:SF4">
    <property type="entry name" value="EXOSTOSIN LIKE GLYCOSYLTRANSFERASE 3"/>
    <property type="match status" value="1"/>
</dbReference>
<evidence type="ECO:0000256" key="3">
    <source>
        <dbReference type="ARBA" id="ARBA00022679"/>
    </source>
</evidence>
<feature type="non-terminal residue" evidence="8">
    <location>
        <position position="1"/>
    </location>
</feature>
<dbReference type="EMBL" id="JARBDR010000018">
    <property type="protein sequence ID" value="KAJ8322301.1"/>
    <property type="molecule type" value="Genomic_DNA"/>
</dbReference>
<evidence type="ECO:0000259" key="7">
    <source>
        <dbReference type="Pfam" id="PF09258"/>
    </source>
</evidence>
<comment type="caution">
    <text evidence="8">The sequence shown here is derived from an EMBL/GenBank/DDBJ whole genome shotgun (WGS) entry which is preliminary data.</text>
</comment>
<evidence type="ECO:0000256" key="1">
    <source>
        <dbReference type="ARBA" id="ARBA00004648"/>
    </source>
</evidence>
<comment type="subcellular location">
    <subcellularLocation>
        <location evidence="1">Endoplasmic reticulum membrane</location>
        <topology evidence="1">Single-pass type II membrane protein</topology>
    </subcellularLocation>
</comment>
<proteinExistence type="inferred from homology"/>
<organism evidence="8 9">
    <name type="scientific">Tegillarca granosa</name>
    <name type="common">Malaysian cockle</name>
    <name type="synonym">Anadara granosa</name>
    <dbReference type="NCBI Taxonomy" id="220873"/>
    <lineage>
        <taxon>Eukaryota</taxon>
        <taxon>Metazoa</taxon>
        <taxon>Spiralia</taxon>
        <taxon>Lophotrochozoa</taxon>
        <taxon>Mollusca</taxon>
        <taxon>Bivalvia</taxon>
        <taxon>Autobranchia</taxon>
        <taxon>Pteriomorphia</taxon>
        <taxon>Arcoida</taxon>
        <taxon>Arcoidea</taxon>
        <taxon>Arcidae</taxon>
        <taxon>Tegillarca</taxon>
    </lineage>
</organism>
<protein>
    <recommendedName>
        <fullName evidence="7">Glycosyl transferase 64 domain-containing protein</fullName>
    </recommendedName>
</protein>
<keyword evidence="9" id="KW-1185">Reference proteome</keyword>